<accession>A0A0G4FSH1</accession>
<protein>
    <submittedName>
        <fullName evidence="1">Uncharacterized protein</fullName>
    </submittedName>
</protein>
<proteinExistence type="predicted"/>
<name>A0A0G4FSH1_VITBC</name>
<dbReference type="VEuPathDB" id="CryptoDB:Vbra_21649"/>
<dbReference type="InParanoid" id="A0A0G4FSH1"/>
<sequence>MASSTRGMHGLTRLPAELWTLNLSGTLTDKEIMRLSVLDESCFEAVCSSTLVIGPAVPRDRRVLLCSQGPQKIILVAAEGETSFDDDVLRFFVTTMQQHGDKIRAIKSDVPSPGWDYGGVEEASLVGAARTFPALTDIDVDLVRALKVFRSLQWKTPNLRTLRAKFCSERSQVLDLTTSTEENYWYHDVLRHLLAHSPHIRRFEVFPLPTHICGTALEMRGGSLESMGDMVSVPHDKEIDRLLAGLPCIRIRPPALQKCIGVFYRNLTFRSTLPASFNPTRHRSSSGELYGPAGMQLLVELESRGYCVLPKGSFVELRGSSLKRWRPADTCPPEMRGSIRDIVKRALQQAITVEMTYHEFSQPWDDCWDLTDSSGRPVVFDKTKYLIIRCGDSTRGYVGHDAIAGWTVGGWKSVEVLTLEQVEYQSVKDHITYHKHRFTEDGVYEKGRPSHLSSL</sequence>
<organism evidence="1 2">
    <name type="scientific">Vitrella brassicaformis (strain CCMP3155)</name>
    <dbReference type="NCBI Taxonomy" id="1169540"/>
    <lineage>
        <taxon>Eukaryota</taxon>
        <taxon>Sar</taxon>
        <taxon>Alveolata</taxon>
        <taxon>Colpodellida</taxon>
        <taxon>Vitrellaceae</taxon>
        <taxon>Vitrella</taxon>
    </lineage>
</organism>
<evidence type="ECO:0000313" key="2">
    <source>
        <dbReference type="Proteomes" id="UP000041254"/>
    </source>
</evidence>
<reference evidence="1 2" key="1">
    <citation type="submission" date="2014-11" db="EMBL/GenBank/DDBJ databases">
        <authorList>
            <person name="Zhu J."/>
            <person name="Qi W."/>
            <person name="Song R."/>
        </authorList>
    </citation>
    <scope>NUCLEOTIDE SEQUENCE [LARGE SCALE GENOMIC DNA]</scope>
</reference>
<keyword evidence="2" id="KW-1185">Reference proteome</keyword>
<gene>
    <name evidence="1" type="ORF">Vbra_21649</name>
</gene>
<dbReference type="Proteomes" id="UP000041254">
    <property type="component" value="Unassembled WGS sequence"/>
</dbReference>
<evidence type="ECO:0000313" key="1">
    <source>
        <dbReference type="EMBL" id="CEM17372.1"/>
    </source>
</evidence>
<dbReference type="PhylomeDB" id="A0A0G4FSH1"/>
<dbReference type="AlphaFoldDB" id="A0A0G4FSH1"/>
<dbReference type="EMBL" id="CDMY01000488">
    <property type="protein sequence ID" value="CEM17372.1"/>
    <property type="molecule type" value="Genomic_DNA"/>
</dbReference>